<organism evidence="1 2">
    <name type="scientific">Plakobranchus ocellatus</name>
    <dbReference type="NCBI Taxonomy" id="259542"/>
    <lineage>
        <taxon>Eukaryota</taxon>
        <taxon>Metazoa</taxon>
        <taxon>Spiralia</taxon>
        <taxon>Lophotrochozoa</taxon>
        <taxon>Mollusca</taxon>
        <taxon>Gastropoda</taxon>
        <taxon>Heterobranchia</taxon>
        <taxon>Euthyneura</taxon>
        <taxon>Panpulmonata</taxon>
        <taxon>Sacoglossa</taxon>
        <taxon>Placobranchoidea</taxon>
        <taxon>Plakobranchidae</taxon>
        <taxon>Plakobranchus</taxon>
    </lineage>
</organism>
<reference evidence="1 2" key="1">
    <citation type="journal article" date="2021" name="Elife">
        <title>Chloroplast acquisition without the gene transfer in kleptoplastic sea slugs, Plakobranchus ocellatus.</title>
        <authorList>
            <person name="Maeda T."/>
            <person name="Takahashi S."/>
            <person name="Yoshida T."/>
            <person name="Shimamura S."/>
            <person name="Takaki Y."/>
            <person name="Nagai Y."/>
            <person name="Toyoda A."/>
            <person name="Suzuki Y."/>
            <person name="Arimoto A."/>
            <person name="Ishii H."/>
            <person name="Satoh N."/>
            <person name="Nishiyama T."/>
            <person name="Hasebe M."/>
            <person name="Maruyama T."/>
            <person name="Minagawa J."/>
            <person name="Obokata J."/>
            <person name="Shigenobu S."/>
        </authorList>
    </citation>
    <scope>NUCLEOTIDE SEQUENCE [LARGE SCALE GENOMIC DNA]</scope>
</reference>
<evidence type="ECO:0000313" key="2">
    <source>
        <dbReference type="Proteomes" id="UP000735302"/>
    </source>
</evidence>
<sequence length="88" mass="9703">MSRILPEYQIKMEMLVTISRGAFAPYGAQLGCRKGRRNGRSSGQDSVNEETLGTTLHFVWSPIPLQGHIPSPTRSCGFPRQCPVSSLL</sequence>
<protein>
    <submittedName>
        <fullName evidence="1">Uncharacterized protein</fullName>
    </submittedName>
</protein>
<proteinExistence type="predicted"/>
<gene>
    <name evidence="1" type="ORF">PoB_004198500</name>
</gene>
<dbReference type="Proteomes" id="UP000735302">
    <property type="component" value="Unassembled WGS sequence"/>
</dbReference>
<accession>A0AAV4B8Q7</accession>
<dbReference type="AlphaFoldDB" id="A0AAV4B8Q7"/>
<name>A0AAV4B8Q7_9GAST</name>
<keyword evidence="2" id="KW-1185">Reference proteome</keyword>
<evidence type="ECO:0000313" key="1">
    <source>
        <dbReference type="EMBL" id="GFO15480.1"/>
    </source>
</evidence>
<comment type="caution">
    <text evidence="1">The sequence shown here is derived from an EMBL/GenBank/DDBJ whole genome shotgun (WGS) entry which is preliminary data.</text>
</comment>
<dbReference type="EMBL" id="BLXT01004610">
    <property type="protein sequence ID" value="GFO15480.1"/>
    <property type="molecule type" value="Genomic_DNA"/>
</dbReference>